<name>A0A3B0UP33_9ZZZZ</name>
<evidence type="ECO:0000256" key="1">
    <source>
        <dbReference type="SAM" id="Phobius"/>
    </source>
</evidence>
<dbReference type="EMBL" id="UOEU01000374">
    <property type="protein sequence ID" value="VAW32598.1"/>
    <property type="molecule type" value="Genomic_DNA"/>
</dbReference>
<keyword evidence="1" id="KW-0812">Transmembrane</keyword>
<feature type="transmembrane region" description="Helical" evidence="1">
    <location>
        <begin position="80"/>
        <end position="99"/>
    </location>
</feature>
<dbReference type="Pfam" id="PF02592">
    <property type="entry name" value="Vut_1"/>
    <property type="match status" value="1"/>
</dbReference>
<feature type="transmembrane region" description="Helical" evidence="1">
    <location>
        <begin position="5"/>
        <end position="22"/>
    </location>
</feature>
<sequence>MIYIILYLVAIVLANLSVAYFADSFQSIIIINAFLFIGLDLTARDQLHEAWRGNSLLPKMTALIAAGSLLSWLLNRNAGPIALASFTAFAAAAIVDALVYHQLGRYPRWLRINGSNVPSAFVDSLIFPTLAFGSFLWPIVLGQFLAKTLGGFVWSLIFRWWDGRQPVQATSG</sequence>
<accession>A0A3B0UP33</accession>
<dbReference type="InterPro" id="IPR003744">
    <property type="entry name" value="YhhQ"/>
</dbReference>
<feature type="transmembrane region" description="Helical" evidence="1">
    <location>
        <begin position="28"/>
        <end position="44"/>
    </location>
</feature>
<feature type="transmembrane region" description="Helical" evidence="1">
    <location>
        <begin position="120"/>
        <end position="138"/>
    </location>
</feature>
<organism evidence="2">
    <name type="scientific">hydrothermal vent metagenome</name>
    <dbReference type="NCBI Taxonomy" id="652676"/>
    <lineage>
        <taxon>unclassified sequences</taxon>
        <taxon>metagenomes</taxon>
        <taxon>ecological metagenomes</taxon>
    </lineage>
</organism>
<protein>
    <submittedName>
        <fullName evidence="2">PreQ0 transporter YhhQ</fullName>
    </submittedName>
</protein>
<dbReference type="AlphaFoldDB" id="A0A3B0UP33"/>
<feature type="transmembrane region" description="Helical" evidence="1">
    <location>
        <begin position="56"/>
        <end position="74"/>
    </location>
</feature>
<gene>
    <name evidence="2" type="ORF">MNBD_CHLOROFLEXI01-1180</name>
</gene>
<keyword evidence="1" id="KW-0472">Membrane</keyword>
<proteinExistence type="predicted"/>
<reference evidence="2" key="1">
    <citation type="submission" date="2018-06" db="EMBL/GenBank/DDBJ databases">
        <authorList>
            <person name="Zhirakovskaya E."/>
        </authorList>
    </citation>
    <scope>NUCLEOTIDE SEQUENCE</scope>
</reference>
<keyword evidence="1" id="KW-1133">Transmembrane helix</keyword>
<evidence type="ECO:0000313" key="2">
    <source>
        <dbReference type="EMBL" id="VAW32598.1"/>
    </source>
</evidence>